<dbReference type="Proteomes" id="UP000095143">
    <property type="component" value="Unassembled WGS sequence"/>
</dbReference>
<dbReference type="EMBL" id="MDEN01000063">
    <property type="protein sequence ID" value="OCX19514.1"/>
    <property type="molecule type" value="Genomic_DNA"/>
</dbReference>
<gene>
    <name evidence="2" type="ORF">BBI10_13995</name>
</gene>
<comment type="caution">
    <text evidence="2">The sequence shown here is derived from an EMBL/GenBank/DDBJ whole genome shotgun (WGS) entry which is preliminary data.</text>
</comment>
<proteinExistence type="predicted"/>
<name>A0A1C2DXM1_9PSED</name>
<organism evidence="2 3">
    <name type="scientific">Pseudomonas graminis</name>
    <dbReference type="NCBI Taxonomy" id="158627"/>
    <lineage>
        <taxon>Bacteria</taxon>
        <taxon>Pseudomonadati</taxon>
        <taxon>Pseudomonadota</taxon>
        <taxon>Gammaproteobacteria</taxon>
        <taxon>Pseudomonadales</taxon>
        <taxon>Pseudomonadaceae</taxon>
        <taxon>Pseudomonas</taxon>
    </lineage>
</organism>
<dbReference type="AlphaFoldDB" id="A0A1C2DXM1"/>
<sequence length="110" mass="11232">MPNPIAMVGGLANSFITGAGQATQQGANAVTKVQQEGQITDSAAPSKAEAAQNAATEKADASQARLIAMQTEADIRKQTNDVLSAIRSGKEDSANKAISAEAQNAKGISY</sequence>
<dbReference type="InterPro" id="IPR018581">
    <property type="entry name" value="T3SS_pilus_HrpA"/>
</dbReference>
<feature type="compositionally biased region" description="Low complexity" evidence="1">
    <location>
        <begin position="47"/>
        <end position="56"/>
    </location>
</feature>
<dbReference type="GO" id="GO:0005615">
    <property type="term" value="C:extracellular space"/>
    <property type="evidence" value="ECO:0007669"/>
    <property type="project" value="InterPro"/>
</dbReference>
<feature type="region of interest" description="Disordered" evidence="1">
    <location>
        <begin position="33"/>
        <end position="59"/>
    </location>
</feature>
<dbReference type="Pfam" id="PF09589">
    <property type="entry name" value="HrpA_pilin"/>
    <property type="match status" value="1"/>
</dbReference>
<evidence type="ECO:0000313" key="3">
    <source>
        <dbReference type="Proteomes" id="UP000095143"/>
    </source>
</evidence>
<evidence type="ECO:0000313" key="2">
    <source>
        <dbReference type="EMBL" id="OCX19514.1"/>
    </source>
</evidence>
<dbReference type="RefSeq" id="WP_065989208.1">
    <property type="nucleotide sequence ID" value="NZ_MDEN01000063.1"/>
</dbReference>
<reference evidence="2 3" key="1">
    <citation type="submission" date="2016-08" db="EMBL/GenBank/DDBJ databases">
        <title>Whole genome sequence of Pseudomonas graminis strain UASWS1507, a potential biological control agent for agriculture.</title>
        <authorList>
            <person name="Crovadore J."/>
            <person name="Calmin G."/>
            <person name="Chablais R."/>
            <person name="Cochard B."/>
            <person name="Lefort F."/>
        </authorList>
    </citation>
    <scope>NUCLEOTIDE SEQUENCE [LARGE SCALE GENOMIC DNA]</scope>
    <source>
        <strain evidence="2 3">UASWS1507</strain>
    </source>
</reference>
<accession>A0A1C2DXM1</accession>
<evidence type="ECO:0008006" key="4">
    <source>
        <dbReference type="Google" id="ProtNLM"/>
    </source>
</evidence>
<evidence type="ECO:0000256" key="1">
    <source>
        <dbReference type="SAM" id="MobiDB-lite"/>
    </source>
</evidence>
<protein>
    <recommendedName>
        <fullName evidence="4">HrpA-like pilus formation protein</fullName>
    </recommendedName>
</protein>
<dbReference type="OrthoDB" id="6903448at2"/>
<feature type="compositionally biased region" description="Polar residues" evidence="1">
    <location>
        <begin position="33"/>
        <end position="43"/>
    </location>
</feature>
<feature type="region of interest" description="Disordered" evidence="1">
    <location>
        <begin position="89"/>
        <end position="110"/>
    </location>
</feature>